<dbReference type="PRINTS" id="PR01105">
    <property type="entry name" value="CXCCHMKINER6"/>
</dbReference>
<evidence type="ECO:0000256" key="7">
    <source>
        <dbReference type="ARBA" id="ARBA00023136"/>
    </source>
</evidence>
<feature type="transmembrane region" description="Helical" evidence="14">
    <location>
        <begin position="244"/>
        <end position="268"/>
    </location>
</feature>
<keyword evidence="5 14" id="KW-1133">Transmembrane helix</keyword>
<comment type="subcellular location">
    <subcellularLocation>
        <location evidence="1">Cell membrane</location>
        <topology evidence="1">Multi-pass membrane protein</topology>
    </subcellularLocation>
</comment>
<keyword evidence="3" id="KW-1003">Cell membrane</keyword>
<dbReference type="GO" id="GO:0016494">
    <property type="term" value="F:C-X-C chemokine receptor activity"/>
    <property type="evidence" value="ECO:0007669"/>
    <property type="project" value="InterPro"/>
</dbReference>
<keyword evidence="10" id="KW-0325">Glycoprotein</keyword>
<evidence type="ECO:0000256" key="9">
    <source>
        <dbReference type="ARBA" id="ARBA00023170"/>
    </source>
</evidence>
<feature type="region of interest" description="Disordered" evidence="13">
    <location>
        <begin position="1"/>
        <end position="41"/>
    </location>
</feature>
<dbReference type="PROSITE" id="PS50262">
    <property type="entry name" value="G_PROTEIN_RECEP_F1_2"/>
    <property type="match status" value="1"/>
</dbReference>
<dbReference type="AlphaFoldDB" id="A0A6J2M8X2"/>
<dbReference type="CTD" id="10663"/>
<keyword evidence="9 12" id="KW-0675">Receptor</keyword>
<accession>A0A6J2M8X2</accession>
<dbReference type="RefSeq" id="XP_028374503.2">
    <property type="nucleotide sequence ID" value="XM_028518702.2"/>
</dbReference>
<dbReference type="InterPro" id="IPR050119">
    <property type="entry name" value="CCR1-9-like"/>
</dbReference>
<dbReference type="InParanoid" id="A0A6J2M8X2"/>
<name>A0A6J2M8X2_9CHIR</name>
<dbReference type="OrthoDB" id="5970631at2759"/>
<dbReference type="FunCoup" id="A0A6J2M8X2">
    <property type="interactions" value="123"/>
</dbReference>
<dbReference type="GO" id="GO:0019957">
    <property type="term" value="F:C-C chemokine binding"/>
    <property type="evidence" value="ECO:0007669"/>
    <property type="project" value="TreeGrafter"/>
</dbReference>
<evidence type="ECO:0000256" key="13">
    <source>
        <dbReference type="SAM" id="MobiDB-lite"/>
    </source>
</evidence>
<proteinExistence type="inferred from homology"/>
<keyword evidence="6 12" id="KW-0297">G-protein coupled receptor</keyword>
<evidence type="ECO:0000256" key="8">
    <source>
        <dbReference type="ARBA" id="ARBA00023157"/>
    </source>
</evidence>
<evidence type="ECO:0000259" key="15">
    <source>
        <dbReference type="PROSITE" id="PS50262"/>
    </source>
</evidence>
<feature type="domain" description="G-protein coupled receptors family 1 profile" evidence="15">
    <location>
        <begin position="105"/>
        <end position="345"/>
    </location>
</feature>
<evidence type="ECO:0000256" key="2">
    <source>
        <dbReference type="ARBA" id="ARBA00019717"/>
    </source>
</evidence>
<dbReference type="InterPro" id="IPR002235">
    <property type="entry name" value="Chemokine_CXCR6"/>
</dbReference>
<dbReference type="Gene3D" id="1.20.1070.10">
    <property type="entry name" value="Rhodopsin 7-helix transmembrane proteins"/>
    <property type="match status" value="1"/>
</dbReference>
<dbReference type="GO" id="GO:0007204">
    <property type="term" value="P:positive regulation of cytosolic calcium ion concentration"/>
    <property type="evidence" value="ECO:0007669"/>
    <property type="project" value="TreeGrafter"/>
</dbReference>
<comment type="similarity">
    <text evidence="12">Belongs to the G-protein coupled receptor 1 family.</text>
</comment>
<keyword evidence="16" id="KW-1185">Reference proteome</keyword>
<dbReference type="GO" id="GO:0016493">
    <property type="term" value="F:C-C chemokine receptor activity"/>
    <property type="evidence" value="ECO:0007669"/>
    <property type="project" value="TreeGrafter"/>
</dbReference>
<evidence type="ECO:0000256" key="11">
    <source>
        <dbReference type="ARBA" id="ARBA00023224"/>
    </source>
</evidence>
<dbReference type="PRINTS" id="PR00657">
    <property type="entry name" value="CCCHEMOKINER"/>
</dbReference>
<keyword evidence="7 14" id="KW-0472">Membrane</keyword>
<organism evidence="16 17">
    <name type="scientific">Phyllostomus discolor</name>
    <name type="common">pale spear-nosed bat</name>
    <dbReference type="NCBI Taxonomy" id="89673"/>
    <lineage>
        <taxon>Eukaryota</taxon>
        <taxon>Metazoa</taxon>
        <taxon>Chordata</taxon>
        <taxon>Craniata</taxon>
        <taxon>Vertebrata</taxon>
        <taxon>Euteleostomi</taxon>
        <taxon>Mammalia</taxon>
        <taxon>Eutheria</taxon>
        <taxon>Laurasiatheria</taxon>
        <taxon>Chiroptera</taxon>
        <taxon>Yangochiroptera</taxon>
        <taxon>Phyllostomidae</taxon>
        <taxon>Phyllostominae</taxon>
        <taxon>Phyllostomus</taxon>
    </lineage>
</organism>
<feature type="transmembrane region" description="Helical" evidence="14">
    <location>
        <begin position="322"/>
        <end position="348"/>
    </location>
</feature>
<protein>
    <recommendedName>
        <fullName evidence="2">C-X-C chemokine receptor type 6</fullName>
    </recommendedName>
</protein>
<dbReference type="GO" id="GO:0009897">
    <property type="term" value="C:external side of plasma membrane"/>
    <property type="evidence" value="ECO:0007669"/>
    <property type="project" value="TreeGrafter"/>
</dbReference>
<gene>
    <name evidence="17" type="primary">CXCR6</name>
</gene>
<dbReference type="GO" id="GO:0060326">
    <property type="term" value="P:cell chemotaxis"/>
    <property type="evidence" value="ECO:0007669"/>
    <property type="project" value="TreeGrafter"/>
</dbReference>
<dbReference type="SUPFAM" id="SSF81321">
    <property type="entry name" value="Family A G protein-coupled receptor-like"/>
    <property type="match status" value="1"/>
</dbReference>
<evidence type="ECO:0000256" key="6">
    <source>
        <dbReference type="ARBA" id="ARBA00023040"/>
    </source>
</evidence>
<dbReference type="GO" id="GO:0006955">
    <property type="term" value="P:immune response"/>
    <property type="evidence" value="ECO:0007669"/>
    <property type="project" value="TreeGrafter"/>
</dbReference>
<dbReference type="InterPro" id="IPR000276">
    <property type="entry name" value="GPCR_Rhodpsn"/>
</dbReference>
<feature type="transmembrane region" description="Helical" evidence="14">
    <location>
        <begin position="289"/>
        <end position="310"/>
    </location>
</feature>
<dbReference type="PANTHER" id="PTHR10489:SF705">
    <property type="entry name" value="C-X-C CHEMOKINE RECEPTOR TYPE 6"/>
    <property type="match status" value="1"/>
</dbReference>
<feature type="transmembrane region" description="Helical" evidence="14">
    <location>
        <begin position="161"/>
        <end position="182"/>
    </location>
</feature>
<dbReference type="PROSITE" id="PS00237">
    <property type="entry name" value="G_PROTEIN_RECEP_F1_1"/>
    <property type="match status" value="1"/>
</dbReference>
<evidence type="ECO:0000313" key="17">
    <source>
        <dbReference type="RefSeq" id="XP_028374503.2"/>
    </source>
</evidence>
<feature type="region of interest" description="Disordered" evidence="13">
    <location>
        <begin position="379"/>
        <end position="398"/>
    </location>
</feature>
<dbReference type="InterPro" id="IPR000355">
    <property type="entry name" value="Chemokine_rcpt"/>
</dbReference>
<dbReference type="GO" id="GO:0015026">
    <property type="term" value="F:coreceptor activity"/>
    <property type="evidence" value="ECO:0007669"/>
    <property type="project" value="InterPro"/>
</dbReference>
<evidence type="ECO:0000256" key="14">
    <source>
        <dbReference type="SAM" id="Phobius"/>
    </source>
</evidence>
<reference evidence="17" key="1">
    <citation type="submission" date="2025-08" db="UniProtKB">
        <authorList>
            <consortium name="RefSeq"/>
        </authorList>
    </citation>
    <scope>IDENTIFICATION</scope>
    <source>
        <tissue evidence="17">Muscle</tissue>
    </source>
</reference>
<dbReference type="GO" id="GO:0006954">
    <property type="term" value="P:inflammatory response"/>
    <property type="evidence" value="ECO:0007669"/>
    <property type="project" value="InterPro"/>
</dbReference>
<sequence>MGEVSSNHQELKAFRRKHGPHHRGAEVAPAVEQSSSLEPSDRAPRLAFVRADTMADDDYDDYGLFNTSDSGGGSGSSQEHQRFLRFHQVFLPCVYVAVFVCGLVGNSLVLVIYVFYQKLRSLTDVFLMNLPLADLVFVCTLPFWAYASIHGWVFGRIACKVLLGIYTSNFYTSMLTLVCITVDRFMAVVQATKAYNEKAKRMSWAKAICLSTWVVSLLVSLPQIIHGDTRELDKLVCSSHNEEISTVVLAIQMTMGFFLPLPVMVVCYSVIIKNLLHARGFHRHKSLKIIFLVVALFLVTQTPFNVVKIIRSQSWEYHSRTSFQYAVVVTEAIAYLRVCLNPVLYAFVGLKFQKNFWKLMKDTGCLPYLGVSRQNFSENTSKTGSTTHHAEATSMFQL</sequence>
<dbReference type="Pfam" id="PF00001">
    <property type="entry name" value="7tm_1"/>
    <property type="match status" value="1"/>
</dbReference>
<dbReference type="CDD" id="cd15173">
    <property type="entry name" value="7tmA_CXCR6"/>
    <property type="match status" value="1"/>
</dbReference>
<evidence type="ECO:0000256" key="12">
    <source>
        <dbReference type="RuleBase" id="RU000688"/>
    </source>
</evidence>
<dbReference type="KEGG" id="pdic:114501927"/>
<evidence type="ECO:0000256" key="10">
    <source>
        <dbReference type="ARBA" id="ARBA00023180"/>
    </source>
</evidence>
<dbReference type="GO" id="GO:0019722">
    <property type="term" value="P:calcium-mediated signaling"/>
    <property type="evidence" value="ECO:0007669"/>
    <property type="project" value="TreeGrafter"/>
</dbReference>
<dbReference type="PANTHER" id="PTHR10489">
    <property type="entry name" value="CELL ADHESION MOLECULE"/>
    <property type="match status" value="1"/>
</dbReference>
<dbReference type="Proteomes" id="UP000504628">
    <property type="component" value="Chromosome 7"/>
</dbReference>
<feature type="transmembrane region" description="Helical" evidence="14">
    <location>
        <begin position="89"/>
        <end position="116"/>
    </location>
</feature>
<dbReference type="FunFam" id="1.20.1070.10:FF:000035">
    <property type="entry name" value="C-C chemokine receptor type 6"/>
    <property type="match status" value="1"/>
</dbReference>
<feature type="transmembrane region" description="Helical" evidence="14">
    <location>
        <begin position="128"/>
        <end position="149"/>
    </location>
</feature>
<evidence type="ECO:0000256" key="1">
    <source>
        <dbReference type="ARBA" id="ARBA00004651"/>
    </source>
</evidence>
<evidence type="ECO:0000256" key="4">
    <source>
        <dbReference type="ARBA" id="ARBA00022692"/>
    </source>
</evidence>
<keyword evidence="4 12" id="KW-0812">Transmembrane</keyword>
<keyword evidence="11 12" id="KW-0807">Transducer</keyword>
<keyword evidence="8" id="KW-1015">Disulfide bond</keyword>
<dbReference type="PRINTS" id="PR00237">
    <property type="entry name" value="GPCRRHODOPSN"/>
</dbReference>
<evidence type="ECO:0000256" key="3">
    <source>
        <dbReference type="ARBA" id="ARBA00022475"/>
    </source>
</evidence>
<feature type="transmembrane region" description="Helical" evidence="14">
    <location>
        <begin position="203"/>
        <end position="224"/>
    </location>
</feature>
<dbReference type="InterPro" id="IPR017452">
    <property type="entry name" value="GPCR_Rhodpsn_7TM"/>
</dbReference>
<dbReference type="GeneID" id="114501927"/>
<evidence type="ECO:0000256" key="5">
    <source>
        <dbReference type="ARBA" id="ARBA00022989"/>
    </source>
</evidence>
<evidence type="ECO:0000313" key="16">
    <source>
        <dbReference type="Proteomes" id="UP000504628"/>
    </source>
</evidence>